<dbReference type="PROSITE" id="PS50110">
    <property type="entry name" value="RESPONSE_REGULATORY"/>
    <property type="match status" value="1"/>
</dbReference>
<dbReference type="InterPro" id="IPR011006">
    <property type="entry name" value="CheY-like_superfamily"/>
</dbReference>
<evidence type="ECO:0000256" key="1">
    <source>
        <dbReference type="ARBA" id="ARBA00022553"/>
    </source>
</evidence>
<feature type="domain" description="Response regulatory" evidence="3">
    <location>
        <begin position="2"/>
        <end position="120"/>
    </location>
</feature>
<keyword evidence="5" id="KW-1185">Reference proteome</keyword>
<name>A0A512H7A0_9PROT</name>
<keyword evidence="1 2" id="KW-0597">Phosphoprotein</keyword>
<dbReference type="Proteomes" id="UP000321567">
    <property type="component" value="Unassembled WGS sequence"/>
</dbReference>
<reference evidence="4 5" key="1">
    <citation type="submission" date="2019-07" db="EMBL/GenBank/DDBJ databases">
        <title>Whole genome shotgun sequence of Rhodospirillum oryzae NBRC 107573.</title>
        <authorList>
            <person name="Hosoyama A."/>
            <person name="Uohara A."/>
            <person name="Ohji S."/>
            <person name="Ichikawa N."/>
        </authorList>
    </citation>
    <scope>NUCLEOTIDE SEQUENCE [LARGE SCALE GENOMIC DNA]</scope>
    <source>
        <strain evidence="4 5">NBRC 107573</strain>
    </source>
</reference>
<dbReference type="PANTHER" id="PTHR44591">
    <property type="entry name" value="STRESS RESPONSE REGULATOR PROTEIN 1"/>
    <property type="match status" value="1"/>
</dbReference>
<dbReference type="InterPro" id="IPR050595">
    <property type="entry name" value="Bact_response_regulator"/>
</dbReference>
<dbReference type="AlphaFoldDB" id="A0A512H7A0"/>
<dbReference type="GO" id="GO:0000160">
    <property type="term" value="P:phosphorelay signal transduction system"/>
    <property type="evidence" value="ECO:0007669"/>
    <property type="project" value="InterPro"/>
</dbReference>
<dbReference type="EMBL" id="BJZO01000033">
    <property type="protein sequence ID" value="GEO81332.1"/>
    <property type="molecule type" value="Genomic_DNA"/>
</dbReference>
<dbReference type="InterPro" id="IPR001789">
    <property type="entry name" value="Sig_transdc_resp-reg_receiver"/>
</dbReference>
<gene>
    <name evidence="4" type="ORF">ROR02_14630</name>
</gene>
<comment type="caution">
    <text evidence="4">The sequence shown here is derived from an EMBL/GenBank/DDBJ whole genome shotgun (WGS) entry which is preliminary data.</text>
</comment>
<evidence type="ECO:0000313" key="4">
    <source>
        <dbReference type="EMBL" id="GEO81332.1"/>
    </source>
</evidence>
<dbReference type="OrthoDB" id="7243049at2"/>
<protein>
    <submittedName>
        <fullName evidence="4">Response regulator</fullName>
    </submittedName>
</protein>
<dbReference type="SUPFAM" id="SSF52172">
    <property type="entry name" value="CheY-like"/>
    <property type="match status" value="1"/>
</dbReference>
<dbReference type="PANTHER" id="PTHR44591:SF23">
    <property type="entry name" value="CHEY SUBFAMILY"/>
    <property type="match status" value="1"/>
</dbReference>
<proteinExistence type="predicted"/>
<evidence type="ECO:0000256" key="2">
    <source>
        <dbReference type="PROSITE-ProRule" id="PRU00169"/>
    </source>
</evidence>
<sequence length="129" mass="13705">MNILVVDDVEVVRLVIGKILKKAGHVTFMADGADQALKIAQSTPIDVLVTDIWMPETDGFALLRAFRTRFPRVGRIAVSGGSPVSSLDDSLATAREAGAAVVIMKPVDRDELLEALEQAAPKNPALGPS</sequence>
<evidence type="ECO:0000259" key="3">
    <source>
        <dbReference type="PROSITE" id="PS50110"/>
    </source>
</evidence>
<feature type="modified residue" description="4-aspartylphosphate" evidence="2">
    <location>
        <position position="51"/>
    </location>
</feature>
<dbReference type="Pfam" id="PF00072">
    <property type="entry name" value="Response_reg"/>
    <property type="match status" value="1"/>
</dbReference>
<dbReference type="Gene3D" id="3.40.50.2300">
    <property type="match status" value="1"/>
</dbReference>
<organism evidence="4 5">
    <name type="scientific">Pararhodospirillum oryzae</name>
    <dbReference type="NCBI Taxonomy" id="478448"/>
    <lineage>
        <taxon>Bacteria</taxon>
        <taxon>Pseudomonadati</taxon>
        <taxon>Pseudomonadota</taxon>
        <taxon>Alphaproteobacteria</taxon>
        <taxon>Rhodospirillales</taxon>
        <taxon>Rhodospirillaceae</taxon>
        <taxon>Pararhodospirillum</taxon>
    </lineage>
</organism>
<evidence type="ECO:0000313" key="5">
    <source>
        <dbReference type="Proteomes" id="UP000321567"/>
    </source>
</evidence>
<dbReference type="RefSeq" id="WP_147163370.1">
    <property type="nucleotide sequence ID" value="NZ_BJZO01000033.1"/>
</dbReference>
<accession>A0A512H7A0</accession>
<dbReference type="SMART" id="SM00448">
    <property type="entry name" value="REC"/>
    <property type="match status" value="1"/>
</dbReference>